<dbReference type="EMBL" id="BEGY01000033">
    <property type="protein sequence ID" value="GAX78532.1"/>
    <property type="molecule type" value="Genomic_DNA"/>
</dbReference>
<name>A0A250X6M5_9CHLO</name>
<evidence type="ECO:0000256" key="6">
    <source>
        <dbReference type="SAM" id="Phobius"/>
    </source>
</evidence>
<dbReference type="Proteomes" id="UP000232323">
    <property type="component" value="Unassembled WGS sequence"/>
</dbReference>
<keyword evidence="5" id="KW-0012">Acyltransferase</keyword>
<dbReference type="InterPro" id="IPR002123">
    <property type="entry name" value="Plipid/glycerol_acylTrfase"/>
</dbReference>
<dbReference type="PANTHER" id="PTHR10434:SF64">
    <property type="entry name" value="1-ACYL-SN-GLYCEROL-3-PHOSPHATE ACYLTRANSFERASE-RELATED"/>
    <property type="match status" value="1"/>
</dbReference>
<dbReference type="SMART" id="SM00563">
    <property type="entry name" value="PlsC"/>
    <property type="match status" value="1"/>
</dbReference>
<comment type="caution">
    <text evidence="8">The sequence shown here is derived from an EMBL/GenBank/DDBJ whole genome shotgun (WGS) entry which is preliminary data.</text>
</comment>
<dbReference type="PANTHER" id="PTHR10434">
    <property type="entry name" value="1-ACYL-SN-GLYCEROL-3-PHOSPHATE ACYLTRANSFERASE"/>
    <property type="match status" value="1"/>
</dbReference>
<keyword evidence="6" id="KW-0812">Transmembrane</keyword>
<evidence type="ECO:0000259" key="7">
    <source>
        <dbReference type="SMART" id="SM00563"/>
    </source>
</evidence>
<dbReference type="GO" id="GO:0003841">
    <property type="term" value="F:1-acylglycerol-3-phosphate O-acyltransferase activity"/>
    <property type="evidence" value="ECO:0007669"/>
    <property type="project" value="TreeGrafter"/>
</dbReference>
<evidence type="ECO:0000313" key="9">
    <source>
        <dbReference type="Proteomes" id="UP000232323"/>
    </source>
</evidence>
<dbReference type="CDD" id="cd07989">
    <property type="entry name" value="LPLAT_AGPAT-like"/>
    <property type="match status" value="1"/>
</dbReference>
<evidence type="ECO:0000256" key="5">
    <source>
        <dbReference type="ARBA" id="ARBA00023315"/>
    </source>
</evidence>
<feature type="transmembrane region" description="Helical" evidence="6">
    <location>
        <begin position="6"/>
        <end position="32"/>
    </location>
</feature>
<sequence>MSIPTLLSIPYFAACVFVFYWSNTLGCLCYKIKFMNLIGPRKDMHDWSEFMNWFFGVQYRQVGEQSLHKGERCLYLSNHRSWADFFVDIYLTEGMAAPMSRNLVFYVFPFFMTSVSILKGIILFKRGVIEDKQKFNAWLDSKLDSSIRPSLLVYPEGHRSTRASSLPLKRGMLHYAHSRKLPIQIIMTKGKEGVLSEKHMRASYGVTLATGFSEVIKSSNFPEFEAFALKVQQVWDAKWQEVYTADISRRPDC</sequence>
<organism evidence="8 9">
    <name type="scientific">Chlamydomonas eustigma</name>
    <dbReference type="NCBI Taxonomy" id="1157962"/>
    <lineage>
        <taxon>Eukaryota</taxon>
        <taxon>Viridiplantae</taxon>
        <taxon>Chlorophyta</taxon>
        <taxon>core chlorophytes</taxon>
        <taxon>Chlorophyceae</taxon>
        <taxon>CS clade</taxon>
        <taxon>Chlamydomonadales</taxon>
        <taxon>Chlamydomonadaceae</taxon>
        <taxon>Chlamydomonas</taxon>
    </lineage>
</organism>
<accession>A0A250X6M5</accession>
<dbReference type="AlphaFoldDB" id="A0A250X6M5"/>
<evidence type="ECO:0000256" key="1">
    <source>
        <dbReference type="ARBA" id="ARBA00005189"/>
    </source>
</evidence>
<proteinExistence type="predicted"/>
<keyword evidence="4" id="KW-0443">Lipid metabolism</keyword>
<dbReference type="GO" id="GO:0006654">
    <property type="term" value="P:phosphatidic acid biosynthetic process"/>
    <property type="evidence" value="ECO:0007669"/>
    <property type="project" value="TreeGrafter"/>
</dbReference>
<feature type="domain" description="Phospholipid/glycerol acyltransferase" evidence="7">
    <location>
        <begin position="73"/>
        <end position="191"/>
    </location>
</feature>
<evidence type="ECO:0000256" key="3">
    <source>
        <dbReference type="ARBA" id="ARBA00022679"/>
    </source>
</evidence>
<protein>
    <recommendedName>
        <fullName evidence="7">Phospholipid/glycerol acyltransferase domain-containing protein</fullName>
    </recommendedName>
</protein>
<dbReference type="STRING" id="1157962.A0A250X6M5"/>
<comment type="pathway">
    <text evidence="1">Lipid metabolism.</text>
</comment>
<keyword evidence="2" id="KW-0444">Lipid biosynthesis</keyword>
<gene>
    <name evidence="8" type="ORF">CEUSTIGMA_g5972.t1</name>
</gene>
<reference evidence="8 9" key="1">
    <citation type="submission" date="2017-08" db="EMBL/GenBank/DDBJ databases">
        <title>Acidophilic green algal genome provides insights into adaptation to an acidic environment.</title>
        <authorList>
            <person name="Hirooka S."/>
            <person name="Hirose Y."/>
            <person name="Kanesaki Y."/>
            <person name="Higuchi S."/>
            <person name="Fujiwara T."/>
            <person name="Onuma R."/>
            <person name="Era A."/>
            <person name="Ohbayashi R."/>
            <person name="Uzuka A."/>
            <person name="Nozaki H."/>
            <person name="Yoshikawa H."/>
            <person name="Miyagishima S.Y."/>
        </authorList>
    </citation>
    <scope>NUCLEOTIDE SEQUENCE [LARGE SCALE GENOMIC DNA]</scope>
    <source>
        <strain evidence="8 9">NIES-2499</strain>
    </source>
</reference>
<keyword evidence="3" id="KW-0808">Transferase</keyword>
<evidence type="ECO:0000256" key="2">
    <source>
        <dbReference type="ARBA" id="ARBA00022516"/>
    </source>
</evidence>
<keyword evidence="6" id="KW-1133">Transmembrane helix</keyword>
<keyword evidence="6" id="KW-0472">Membrane</keyword>
<evidence type="ECO:0000256" key="4">
    <source>
        <dbReference type="ARBA" id="ARBA00023098"/>
    </source>
</evidence>
<dbReference type="OrthoDB" id="202234at2759"/>
<evidence type="ECO:0000313" key="8">
    <source>
        <dbReference type="EMBL" id="GAX78532.1"/>
    </source>
</evidence>
<keyword evidence="9" id="KW-1185">Reference proteome</keyword>
<dbReference type="Pfam" id="PF01553">
    <property type="entry name" value="Acyltransferase"/>
    <property type="match status" value="1"/>
</dbReference>
<dbReference type="SUPFAM" id="SSF69593">
    <property type="entry name" value="Glycerol-3-phosphate (1)-acyltransferase"/>
    <property type="match status" value="1"/>
</dbReference>
<feature type="transmembrane region" description="Helical" evidence="6">
    <location>
        <begin position="103"/>
        <end position="124"/>
    </location>
</feature>